<dbReference type="eggNOG" id="KOG4178">
    <property type="taxonomic scope" value="Eukaryota"/>
</dbReference>
<dbReference type="InterPro" id="IPR050471">
    <property type="entry name" value="AB_hydrolase"/>
</dbReference>
<dbReference type="RefSeq" id="XP_008721145.1">
    <property type="nucleotide sequence ID" value="XM_008722923.1"/>
</dbReference>
<dbReference type="GeneID" id="19975943"/>
<name>W2RIK0_CYPE1</name>
<dbReference type="PANTHER" id="PTHR43433:SF5">
    <property type="entry name" value="AB HYDROLASE-1 DOMAIN-CONTAINING PROTEIN"/>
    <property type="match status" value="1"/>
</dbReference>
<dbReference type="HOGENOM" id="CLU_020336_20_1_1"/>
<accession>W2RIK0</accession>
<gene>
    <name evidence="2" type="ORF">HMPREF1541_08604</name>
</gene>
<evidence type="ECO:0000313" key="2">
    <source>
        <dbReference type="EMBL" id="ETN36327.1"/>
    </source>
</evidence>
<dbReference type="OrthoDB" id="19657at2759"/>
<reference evidence="2 3" key="1">
    <citation type="submission" date="2013-03" db="EMBL/GenBank/DDBJ databases">
        <title>The Genome Sequence of Phialophora europaea CBS 101466.</title>
        <authorList>
            <consortium name="The Broad Institute Genomics Platform"/>
            <person name="Cuomo C."/>
            <person name="de Hoog S."/>
            <person name="Gorbushina A."/>
            <person name="Walker B."/>
            <person name="Young S.K."/>
            <person name="Zeng Q."/>
            <person name="Gargeya S."/>
            <person name="Fitzgerald M."/>
            <person name="Haas B."/>
            <person name="Abouelleil A."/>
            <person name="Allen A.W."/>
            <person name="Alvarado L."/>
            <person name="Arachchi H.M."/>
            <person name="Berlin A.M."/>
            <person name="Chapman S.B."/>
            <person name="Gainer-Dewar J."/>
            <person name="Goldberg J."/>
            <person name="Griggs A."/>
            <person name="Gujja S."/>
            <person name="Hansen M."/>
            <person name="Howarth C."/>
            <person name="Imamovic A."/>
            <person name="Ireland A."/>
            <person name="Larimer J."/>
            <person name="McCowan C."/>
            <person name="Murphy C."/>
            <person name="Pearson M."/>
            <person name="Poon T.W."/>
            <person name="Priest M."/>
            <person name="Roberts A."/>
            <person name="Saif S."/>
            <person name="Shea T."/>
            <person name="Sisk P."/>
            <person name="Sykes S."/>
            <person name="Wortman J."/>
            <person name="Nusbaum C."/>
            <person name="Birren B."/>
        </authorList>
    </citation>
    <scope>NUCLEOTIDE SEQUENCE [LARGE SCALE GENOMIC DNA]</scope>
    <source>
        <strain evidence="2 3">CBS 101466</strain>
    </source>
</reference>
<dbReference type="InterPro" id="IPR000073">
    <property type="entry name" value="AB_hydrolase_1"/>
</dbReference>
<evidence type="ECO:0000313" key="3">
    <source>
        <dbReference type="Proteomes" id="UP000030752"/>
    </source>
</evidence>
<dbReference type="Gene3D" id="3.40.50.1820">
    <property type="entry name" value="alpha/beta hydrolase"/>
    <property type="match status" value="1"/>
</dbReference>
<dbReference type="VEuPathDB" id="FungiDB:HMPREF1541_08604"/>
<dbReference type="AlphaFoldDB" id="W2RIK0"/>
<sequence length="345" mass="39224">MKGLTAKELVEHPGFKHLKWNLPKDQEGHAEVAQGRAGGPFKLGYDVHGKGDNRIVWIMGLGAYRTAWKRQSRYFGHTHPEYASLVFDNRGVGVSDKPTCRYSTSEMAKDIVDLLIHIGWLNADRSLPDPKEKLNVVGVSMGGMIAQELGLILPTGTLNTLFLISTWPRAVRTVPFMENLRQRINMFIPRDIDVQLDGISDRLFSDEFLQLPDTEGDEPYGPGGPNYPTNRDRYCAGEMEKRLDKEGFTKKAFILQAIAAGWHYKSTQQVQEMRDHVGKGRIAVAHGKLDRMITYNHGELLRDEIGETVEWKSYENRGHVLMWEEEKDFNSWVAGFIEQCKSMES</sequence>
<dbReference type="InParanoid" id="W2RIK0"/>
<dbReference type="SUPFAM" id="SSF53474">
    <property type="entry name" value="alpha/beta-Hydrolases"/>
    <property type="match status" value="1"/>
</dbReference>
<proteinExistence type="predicted"/>
<feature type="domain" description="AB hydrolase-1" evidence="1">
    <location>
        <begin position="55"/>
        <end position="325"/>
    </location>
</feature>
<dbReference type="Pfam" id="PF00561">
    <property type="entry name" value="Abhydrolase_1"/>
    <property type="match status" value="1"/>
</dbReference>
<evidence type="ECO:0000259" key="1">
    <source>
        <dbReference type="Pfam" id="PF00561"/>
    </source>
</evidence>
<keyword evidence="3" id="KW-1185">Reference proteome</keyword>
<dbReference type="EMBL" id="KB822725">
    <property type="protein sequence ID" value="ETN36327.1"/>
    <property type="molecule type" value="Genomic_DNA"/>
</dbReference>
<dbReference type="Proteomes" id="UP000030752">
    <property type="component" value="Unassembled WGS sequence"/>
</dbReference>
<organism evidence="2 3">
    <name type="scientific">Cyphellophora europaea (strain CBS 101466)</name>
    <name type="common">Phialophora europaea</name>
    <dbReference type="NCBI Taxonomy" id="1220924"/>
    <lineage>
        <taxon>Eukaryota</taxon>
        <taxon>Fungi</taxon>
        <taxon>Dikarya</taxon>
        <taxon>Ascomycota</taxon>
        <taxon>Pezizomycotina</taxon>
        <taxon>Eurotiomycetes</taxon>
        <taxon>Chaetothyriomycetidae</taxon>
        <taxon>Chaetothyriales</taxon>
        <taxon>Cyphellophoraceae</taxon>
        <taxon>Cyphellophora</taxon>
    </lineage>
</organism>
<dbReference type="STRING" id="1220924.W2RIK0"/>
<dbReference type="InterPro" id="IPR029058">
    <property type="entry name" value="AB_hydrolase_fold"/>
</dbReference>
<protein>
    <recommendedName>
        <fullName evidence="1">AB hydrolase-1 domain-containing protein</fullName>
    </recommendedName>
</protein>
<dbReference type="PANTHER" id="PTHR43433">
    <property type="entry name" value="HYDROLASE, ALPHA/BETA FOLD FAMILY PROTEIN"/>
    <property type="match status" value="1"/>
</dbReference>